<dbReference type="RefSeq" id="WP_068009762.1">
    <property type="nucleotide sequence ID" value="NZ_FOFM01000001.1"/>
</dbReference>
<keyword evidence="2" id="KW-1185">Reference proteome</keyword>
<gene>
    <name evidence="1" type="ORF">PsAD2_03946</name>
</gene>
<accession>A0A165UP57</accession>
<sequence>MPSTTIRDLREFLQERNLQTIRTKIDRGHADERPFDFIIVVNTLDLHSSLSCLKSTSIIGAQNSECVRHLACDLAEITLNFIDDARDEIKQIIETCRTENPKLNEARQTISEQLARTADAKNTAVQSNSEFMRLSRAEAAWAAMLGLTACDPYVSVRVVALQTELAAPDPADVIKKMSETLRRWLANTRIS</sequence>
<proteinExistence type="predicted"/>
<dbReference type="PATRIC" id="fig|989403.3.peg.4298"/>
<protein>
    <submittedName>
        <fullName evidence="1">Uncharacterized protein</fullName>
    </submittedName>
</protein>
<evidence type="ECO:0000313" key="2">
    <source>
        <dbReference type="Proteomes" id="UP000076577"/>
    </source>
</evidence>
<dbReference type="AlphaFoldDB" id="A0A165UP57"/>
<reference evidence="1 2" key="1">
    <citation type="journal article" date="2016" name="Front. Microbiol.">
        <title>Comparative Genomic Analysis Reveals a Diverse Repertoire of Genes Involved in Prokaryote-Eukaryote Interactions within the Pseudovibrio Genus.</title>
        <authorList>
            <person name="Romano S."/>
            <person name="Fernandez-Guerra A."/>
            <person name="Reen F.J."/>
            <person name="Glockner F.O."/>
            <person name="Crowley S.P."/>
            <person name="O'Sullivan O."/>
            <person name="Cotter P.D."/>
            <person name="Adams C."/>
            <person name="Dobson A.D."/>
            <person name="O'Gara F."/>
        </authorList>
    </citation>
    <scope>NUCLEOTIDE SEQUENCE [LARGE SCALE GENOMIC DNA]</scope>
    <source>
        <strain evidence="1 2">Ad2</strain>
    </source>
</reference>
<name>A0A165UP57_9HYPH</name>
<dbReference type="Proteomes" id="UP000076577">
    <property type="component" value="Unassembled WGS sequence"/>
</dbReference>
<dbReference type="EMBL" id="LMCB01000098">
    <property type="protein sequence ID" value="KZL12640.1"/>
    <property type="molecule type" value="Genomic_DNA"/>
</dbReference>
<evidence type="ECO:0000313" key="1">
    <source>
        <dbReference type="EMBL" id="KZL12640.1"/>
    </source>
</evidence>
<organism evidence="1 2">
    <name type="scientific">Pseudovibrio axinellae</name>
    <dbReference type="NCBI Taxonomy" id="989403"/>
    <lineage>
        <taxon>Bacteria</taxon>
        <taxon>Pseudomonadati</taxon>
        <taxon>Pseudomonadota</taxon>
        <taxon>Alphaproteobacteria</taxon>
        <taxon>Hyphomicrobiales</taxon>
        <taxon>Stappiaceae</taxon>
        <taxon>Pseudovibrio</taxon>
    </lineage>
</organism>
<comment type="caution">
    <text evidence="1">The sequence shown here is derived from an EMBL/GenBank/DDBJ whole genome shotgun (WGS) entry which is preliminary data.</text>
</comment>